<comment type="caution">
    <text evidence="1">The sequence shown here is derived from an EMBL/GenBank/DDBJ whole genome shotgun (WGS) entry which is preliminary data.</text>
</comment>
<proteinExistence type="predicted"/>
<dbReference type="Proteomes" id="UP001159363">
    <property type="component" value="Chromosome 14"/>
</dbReference>
<accession>A0ABQ9G8S1</accession>
<sequence>MPVYTRQKAKSKYRDRLRLERASLKPSSDTHKTPYDRAKRCRELAYIHYCKNTGSVGVCVRTHHRPIGPYHTGHYPVLYRVHYRPVINQWRAELILTQSNSSAYWSPSCVFIGCCSTPGSYGIRKVFPCKSAIDSEACRAGLINCDPIVKEWRPDKWGFYFAAGSENHFLPSNGFLFHFFKPLFSLQKSALKYTGRVFSRRKTILRAVPGSAISFQAEATGCSCSRRYLNGSSAYWSPSCVFIGCCPTPGSYGIRKVFPCKSAIDSEACRAVPLVPAVRREQCTPVQSHALSGDAALNARGSVVLKVLTPLGLKLGKKNVQRRRSDKGDIATLVKRAIVITCKVGRCPWPGSFLGDIPPPPPLNSVAAPYSPHFTLIGSQDLDNGAIVLKIVSVNCRGRCHALLKYEWVFVGRGGVGENGKGGGVKRSFCHRVCEWITRLKFTSLIIDIAIFTEPMDPPPPTDISIRVGSERARCLSGRATAATTEILHAKARGSDEALGVRVSVARIAPSLLDLGRAAPTNS</sequence>
<protein>
    <submittedName>
        <fullName evidence="1">Uncharacterized protein</fullName>
    </submittedName>
</protein>
<keyword evidence="2" id="KW-1185">Reference proteome</keyword>
<organism evidence="1 2">
    <name type="scientific">Dryococelus australis</name>
    <dbReference type="NCBI Taxonomy" id="614101"/>
    <lineage>
        <taxon>Eukaryota</taxon>
        <taxon>Metazoa</taxon>
        <taxon>Ecdysozoa</taxon>
        <taxon>Arthropoda</taxon>
        <taxon>Hexapoda</taxon>
        <taxon>Insecta</taxon>
        <taxon>Pterygota</taxon>
        <taxon>Neoptera</taxon>
        <taxon>Polyneoptera</taxon>
        <taxon>Phasmatodea</taxon>
        <taxon>Verophasmatodea</taxon>
        <taxon>Anareolatae</taxon>
        <taxon>Phasmatidae</taxon>
        <taxon>Eurycanthinae</taxon>
        <taxon>Dryococelus</taxon>
    </lineage>
</organism>
<evidence type="ECO:0000313" key="2">
    <source>
        <dbReference type="Proteomes" id="UP001159363"/>
    </source>
</evidence>
<evidence type="ECO:0000313" key="1">
    <source>
        <dbReference type="EMBL" id="KAJ8867434.1"/>
    </source>
</evidence>
<reference evidence="1 2" key="1">
    <citation type="submission" date="2023-02" db="EMBL/GenBank/DDBJ databases">
        <title>LHISI_Scaffold_Assembly.</title>
        <authorList>
            <person name="Stuart O.P."/>
            <person name="Cleave R."/>
            <person name="Magrath M.J.L."/>
            <person name="Mikheyev A.S."/>
        </authorList>
    </citation>
    <scope>NUCLEOTIDE SEQUENCE [LARGE SCALE GENOMIC DNA]</scope>
    <source>
        <strain evidence="1">Daus_M_001</strain>
        <tissue evidence="1">Leg muscle</tissue>
    </source>
</reference>
<name>A0ABQ9G8S1_9NEOP</name>
<gene>
    <name evidence="1" type="ORF">PR048_031236</name>
</gene>
<dbReference type="EMBL" id="JARBHB010000015">
    <property type="protein sequence ID" value="KAJ8867434.1"/>
    <property type="molecule type" value="Genomic_DNA"/>
</dbReference>